<organism evidence="4 5">
    <name type="scientific">Citrus unshiu</name>
    <name type="common">Satsuma mandarin</name>
    <name type="synonym">Citrus nobilis var. unshiu</name>
    <dbReference type="NCBI Taxonomy" id="55188"/>
    <lineage>
        <taxon>Eukaryota</taxon>
        <taxon>Viridiplantae</taxon>
        <taxon>Streptophyta</taxon>
        <taxon>Embryophyta</taxon>
        <taxon>Tracheophyta</taxon>
        <taxon>Spermatophyta</taxon>
        <taxon>Magnoliopsida</taxon>
        <taxon>eudicotyledons</taxon>
        <taxon>Gunneridae</taxon>
        <taxon>Pentapetalae</taxon>
        <taxon>rosids</taxon>
        <taxon>malvids</taxon>
        <taxon>Sapindales</taxon>
        <taxon>Rutaceae</taxon>
        <taxon>Aurantioideae</taxon>
        <taxon>Citrus</taxon>
    </lineage>
</organism>
<dbReference type="InterPro" id="IPR051240">
    <property type="entry name" value="Mito_RNA-Proc/Resp"/>
</dbReference>
<dbReference type="Gene3D" id="1.25.40.10">
    <property type="entry name" value="Tetratricopeptide repeat domain"/>
    <property type="match status" value="3"/>
</dbReference>
<dbReference type="PROSITE" id="PS51375">
    <property type="entry name" value="PPR"/>
    <property type="match status" value="7"/>
</dbReference>
<keyword evidence="2" id="KW-0677">Repeat</keyword>
<evidence type="ECO:0000256" key="2">
    <source>
        <dbReference type="ARBA" id="ARBA00022737"/>
    </source>
</evidence>
<feature type="repeat" description="PPR" evidence="3">
    <location>
        <begin position="148"/>
        <end position="182"/>
    </location>
</feature>
<feature type="repeat" description="PPR" evidence="3">
    <location>
        <begin position="378"/>
        <end position="412"/>
    </location>
</feature>
<feature type="non-terminal residue" evidence="4">
    <location>
        <position position="460"/>
    </location>
</feature>
<dbReference type="Pfam" id="PF13041">
    <property type="entry name" value="PPR_2"/>
    <property type="match status" value="3"/>
</dbReference>
<evidence type="ECO:0008006" key="6">
    <source>
        <dbReference type="Google" id="ProtNLM"/>
    </source>
</evidence>
<evidence type="ECO:0000256" key="1">
    <source>
        <dbReference type="ARBA" id="ARBA00007626"/>
    </source>
</evidence>
<feature type="repeat" description="PPR" evidence="3">
    <location>
        <begin position="183"/>
        <end position="217"/>
    </location>
</feature>
<feature type="repeat" description="PPR" evidence="3">
    <location>
        <begin position="113"/>
        <end position="147"/>
    </location>
</feature>
<dbReference type="Proteomes" id="UP000236630">
    <property type="component" value="Unassembled WGS sequence"/>
</dbReference>
<keyword evidence="5" id="KW-1185">Reference proteome</keyword>
<dbReference type="PANTHER" id="PTHR47933:SF70">
    <property type="entry name" value="PROTON GRADIENT REGULATION3-LIKE PROTEIN"/>
    <property type="match status" value="1"/>
</dbReference>
<sequence length="460" mass="51593">MGLESCCNRSFSFASAPISAFRSNFSSLLVHFRDLTTRTSNSNSKNEPSFPATTTKRNDWLLLTAKVKDRASLDKFLKERCKSSGEGDINVITPNEAFCIFDYMLRMHPSPPPVSSFNILLASLAKNKHYDTVLSLFKRLNATGLFPNLYTYNILINCFCKIGRVSLGFIAFGRILRSCFTPNAATFNSLIKGLHAESRIMEAAALFTKLKAFGCEPNVITYNTLINGLCRTGHTMIALNLFEEMANGNGEIGVVCKPNTVTYSTIIDGLCKEGFVDKAKALFLQMKDENINPRCGLLVQPSVRGLFNVIMDELWLKTEDGRRKLKFAWELFRSLPHGVLVPNVVTYNIMIQGLCNDGQMDKAHDLFLDMEENAAAPNVITFDMLIHGFIRINEPSKVNELLHKMKEKKVMPDASIVSVVVDLLVKNEISLKSLPSFLVQERQGEVAYLCSSHIYRLQLR</sequence>
<dbReference type="Pfam" id="PF12854">
    <property type="entry name" value="PPR_1"/>
    <property type="match status" value="1"/>
</dbReference>
<gene>
    <name evidence="4" type="ORF">CUMW_208760</name>
</gene>
<name>A0A2H5QAK9_CITUN</name>
<dbReference type="PANTHER" id="PTHR47933">
    <property type="entry name" value="PENTATRICOPEPTIDE REPEAT-CONTAINING PROTEIN 1, MITOCHONDRIAL"/>
    <property type="match status" value="1"/>
</dbReference>
<proteinExistence type="inferred from homology"/>
<reference evidence="4 5" key="1">
    <citation type="journal article" date="2017" name="Front. Genet.">
        <title>Draft sequencing of the heterozygous diploid genome of Satsuma (Citrus unshiu Marc.) using a hybrid assembly approach.</title>
        <authorList>
            <person name="Shimizu T."/>
            <person name="Tanizawa Y."/>
            <person name="Mochizuki T."/>
            <person name="Nagasaki H."/>
            <person name="Yoshioka T."/>
            <person name="Toyoda A."/>
            <person name="Fujiyama A."/>
            <person name="Kaminuma E."/>
            <person name="Nakamura Y."/>
        </authorList>
    </citation>
    <scope>NUCLEOTIDE SEQUENCE [LARGE SCALE GENOMIC DNA]</scope>
    <source>
        <strain evidence="5">cv. Miyagawa wase</strain>
    </source>
</reference>
<evidence type="ECO:0000256" key="3">
    <source>
        <dbReference type="PROSITE-ProRule" id="PRU00708"/>
    </source>
</evidence>
<evidence type="ECO:0000313" key="5">
    <source>
        <dbReference type="Proteomes" id="UP000236630"/>
    </source>
</evidence>
<feature type="repeat" description="PPR" evidence="3">
    <location>
        <begin position="218"/>
        <end position="252"/>
    </location>
</feature>
<dbReference type="InterPro" id="IPR002885">
    <property type="entry name" value="PPR_rpt"/>
</dbReference>
<dbReference type="NCBIfam" id="TIGR00756">
    <property type="entry name" value="PPR"/>
    <property type="match status" value="7"/>
</dbReference>
<protein>
    <recommendedName>
        <fullName evidence="6">Pentacotripeptide-repeat region of PRORP domain-containing protein</fullName>
    </recommendedName>
</protein>
<dbReference type="AlphaFoldDB" id="A0A2H5QAK9"/>
<dbReference type="InterPro" id="IPR011990">
    <property type="entry name" value="TPR-like_helical_dom_sf"/>
</dbReference>
<comment type="similarity">
    <text evidence="1">Belongs to the PPR family. P subfamily.</text>
</comment>
<feature type="repeat" description="PPR" evidence="3">
    <location>
        <begin position="259"/>
        <end position="293"/>
    </location>
</feature>
<dbReference type="GO" id="GO:0003729">
    <property type="term" value="F:mRNA binding"/>
    <property type="evidence" value="ECO:0007669"/>
    <property type="project" value="TreeGrafter"/>
</dbReference>
<dbReference type="EMBL" id="BDQV01000264">
    <property type="protein sequence ID" value="GAY61285.1"/>
    <property type="molecule type" value="Genomic_DNA"/>
</dbReference>
<accession>A0A2H5QAK9</accession>
<comment type="caution">
    <text evidence="4">The sequence shown here is derived from an EMBL/GenBank/DDBJ whole genome shotgun (WGS) entry which is preliminary data.</text>
</comment>
<evidence type="ECO:0000313" key="4">
    <source>
        <dbReference type="EMBL" id="GAY61285.1"/>
    </source>
</evidence>
<feature type="repeat" description="PPR" evidence="3">
    <location>
        <begin position="343"/>
        <end position="377"/>
    </location>
</feature>